<name>A0ABS6JFP3_9BACI</name>
<protein>
    <submittedName>
        <fullName evidence="6">Sugar kinase</fullName>
    </submittedName>
</protein>
<sequence>MSKKIITIGEAMGLFVADEVGLLEDVKKYTRSIAGAELNVSVGLARLDHDVYYATKVGNDPIGKSIRNFIEKEKIHSDFVYQSNEYLTGLQIKEKTTEGDPDVASFRKGSAATHLSLNTIQKVDFSTFNYVHLSGIFLALSPKTKAVSYYFAEEGRRNGACITFDPNLRPNLWGSKEDMIKNINDLAAKCDVVLPGISEGHILTGLDKPEDIADFYLKGNVKVVVIKLGEQGAFIKRKEMEGKYIKGFKVDKIVDTVGAGDGFAVGVISGLAEGLSLEESVVRGNAIGAIQLLSTSDNEGLPTRDRLDKFINLSQH</sequence>
<keyword evidence="3 6" id="KW-0418">Kinase</keyword>
<evidence type="ECO:0000256" key="3">
    <source>
        <dbReference type="ARBA" id="ARBA00022777"/>
    </source>
</evidence>
<dbReference type="PANTHER" id="PTHR43085">
    <property type="entry name" value="HEXOKINASE FAMILY MEMBER"/>
    <property type="match status" value="1"/>
</dbReference>
<feature type="domain" description="Carbohydrate kinase PfkB" evidence="5">
    <location>
        <begin position="3"/>
        <end position="303"/>
    </location>
</feature>
<keyword evidence="2" id="KW-0547">Nucleotide-binding</keyword>
<proteinExistence type="predicted"/>
<evidence type="ECO:0000256" key="2">
    <source>
        <dbReference type="ARBA" id="ARBA00022741"/>
    </source>
</evidence>
<dbReference type="InterPro" id="IPR002173">
    <property type="entry name" value="Carboh/pur_kinase_PfkB_CS"/>
</dbReference>
<keyword evidence="4" id="KW-0067">ATP-binding</keyword>
<dbReference type="PANTHER" id="PTHR43085:SF1">
    <property type="entry name" value="PSEUDOURIDINE KINASE-RELATED"/>
    <property type="match status" value="1"/>
</dbReference>
<dbReference type="GO" id="GO:0016301">
    <property type="term" value="F:kinase activity"/>
    <property type="evidence" value="ECO:0007669"/>
    <property type="project" value="UniProtKB-KW"/>
</dbReference>
<dbReference type="EMBL" id="JAHQCS010000079">
    <property type="protein sequence ID" value="MBU9711637.1"/>
    <property type="molecule type" value="Genomic_DNA"/>
</dbReference>
<evidence type="ECO:0000256" key="1">
    <source>
        <dbReference type="ARBA" id="ARBA00022679"/>
    </source>
</evidence>
<evidence type="ECO:0000259" key="5">
    <source>
        <dbReference type="Pfam" id="PF00294"/>
    </source>
</evidence>
<reference evidence="6 7" key="1">
    <citation type="submission" date="2021-06" db="EMBL/GenBank/DDBJ databases">
        <title>Bacillus sp. RD4P76, an endophyte from a halophyte.</title>
        <authorList>
            <person name="Sun J.-Q."/>
        </authorList>
    </citation>
    <scope>NUCLEOTIDE SEQUENCE [LARGE SCALE GENOMIC DNA]</scope>
    <source>
        <strain evidence="6 7">CGMCC 1.15917</strain>
    </source>
</reference>
<evidence type="ECO:0000313" key="6">
    <source>
        <dbReference type="EMBL" id="MBU9711637.1"/>
    </source>
</evidence>
<dbReference type="RefSeq" id="WP_217065617.1">
    <property type="nucleotide sequence ID" value="NZ_JAHQCS010000079.1"/>
</dbReference>
<accession>A0ABS6JFP3</accession>
<organism evidence="6 7">
    <name type="scientific">Evansella tamaricis</name>
    <dbReference type="NCBI Taxonomy" id="2069301"/>
    <lineage>
        <taxon>Bacteria</taxon>
        <taxon>Bacillati</taxon>
        <taxon>Bacillota</taxon>
        <taxon>Bacilli</taxon>
        <taxon>Bacillales</taxon>
        <taxon>Bacillaceae</taxon>
        <taxon>Evansella</taxon>
    </lineage>
</organism>
<evidence type="ECO:0000313" key="7">
    <source>
        <dbReference type="Proteomes" id="UP000784880"/>
    </source>
</evidence>
<dbReference type="Pfam" id="PF00294">
    <property type="entry name" value="PfkB"/>
    <property type="match status" value="1"/>
</dbReference>
<gene>
    <name evidence="6" type="ORF">KS419_07810</name>
</gene>
<keyword evidence="1" id="KW-0808">Transferase</keyword>
<comment type="caution">
    <text evidence="6">The sequence shown here is derived from an EMBL/GenBank/DDBJ whole genome shotgun (WGS) entry which is preliminary data.</text>
</comment>
<dbReference type="CDD" id="cd01166">
    <property type="entry name" value="KdgK"/>
    <property type="match status" value="1"/>
</dbReference>
<keyword evidence="7" id="KW-1185">Reference proteome</keyword>
<dbReference type="InterPro" id="IPR050306">
    <property type="entry name" value="PfkB_Carbo_kinase"/>
</dbReference>
<dbReference type="PROSITE" id="PS00584">
    <property type="entry name" value="PFKB_KINASES_2"/>
    <property type="match status" value="1"/>
</dbReference>
<evidence type="ECO:0000256" key="4">
    <source>
        <dbReference type="ARBA" id="ARBA00022840"/>
    </source>
</evidence>
<dbReference type="InterPro" id="IPR011611">
    <property type="entry name" value="PfkB_dom"/>
</dbReference>
<dbReference type="Proteomes" id="UP000784880">
    <property type="component" value="Unassembled WGS sequence"/>
</dbReference>